<dbReference type="PANTHER" id="PTHR27005:SF521">
    <property type="entry name" value="WALL-ASSOCIATED RECEPTOR KINASE-LIKE 6"/>
    <property type="match status" value="1"/>
</dbReference>
<reference evidence="7" key="1">
    <citation type="journal article" date="2021" name="Nat. Commun.">
        <title>Genomic analyses provide insights into spinach domestication and the genetic basis of agronomic traits.</title>
        <authorList>
            <person name="Cai X."/>
            <person name="Sun X."/>
            <person name="Xu C."/>
            <person name="Sun H."/>
            <person name="Wang X."/>
            <person name="Ge C."/>
            <person name="Zhang Z."/>
            <person name="Wang Q."/>
            <person name="Fei Z."/>
            <person name="Jiao C."/>
            <person name="Wang Q."/>
        </authorList>
    </citation>
    <scope>NUCLEOTIDE SEQUENCE [LARGE SCALE GENOMIC DNA]</scope>
    <source>
        <strain evidence="7">cv. Varoflay</strain>
    </source>
</reference>
<evidence type="ECO:0000313" key="9">
    <source>
        <dbReference type="RefSeq" id="XP_056699211.1"/>
    </source>
</evidence>
<keyword evidence="5" id="KW-0472">Membrane</keyword>
<name>A0ABM3RUB4_SPIOL</name>
<reference evidence="8 9" key="2">
    <citation type="submission" date="2025-05" db="UniProtKB">
        <authorList>
            <consortium name="RefSeq"/>
        </authorList>
    </citation>
    <scope>IDENTIFICATION</scope>
    <source>
        <tissue evidence="8 9">Leaf</tissue>
    </source>
</reference>
<protein>
    <submittedName>
        <fullName evidence="8 9">Wall-associated receptor kinase-like 10 isoform X2</fullName>
    </submittedName>
</protein>
<dbReference type="RefSeq" id="XP_056699211.1">
    <property type="nucleotide sequence ID" value="XM_056843233.1"/>
</dbReference>
<evidence type="ECO:0000256" key="4">
    <source>
        <dbReference type="ARBA" id="ARBA00047951"/>
    </source>
</evidence>
<dbReference type="PROSITE" id="PS50011">
    <property type="entry name" value="PROTEIN_KINASE_DOM"/>
    <property type="match status" value="1"/>
</dbReference>
<keyword evidence="5" id="KW-0812">Transmembrane</keyword>
<keyword evidence="1" id="KW-0547">Nucleotide-binding</keyword>
<organism evidence="7 8">
    <name type="scientific">Spinacia oleracea</name>
    <name type="common">Spinach</name>
    <dbReference type="NCBI Taxonomy" id="3562"/>
    <lineage>
        <taxon>Eukaryota</taxon>
        <taxon>Viridiplantae</taxon>
        <taxon>Streptophyta</taxon>
        <taxon>Embryophyta</taxon>
        <taxon>Tracheophyta</taxon>
        <taxon>Spermatophyta</taxon>
        <taxon>Magnoliopsida</taxon>
        <taxon>eudicotyledons</taxon>
        <taxon>Gunneridae</taxon>
        <taxon>Pentapetalae</taxon>
        <taxon>Caryophyllales</taxon>
        <taxon>Chenopodiaceae</taxon>
        <taxon>Chenopodioideae</taxon>
        <taxon>Anserineae</taxon>
        <taxon>Spinacia</taxon>
    </lineage>
</organism>
<dbReference type="RefSeq" id="XP_056699210.1">
    <property type="nucleotide sequence ID" value="XM_056843232.1"/>
</dbReference>
<evidence type="ECO:0000256" key="5">
    <source>
        <dbReference type="SAM" id="Phobius"/>
    </source>
</evidence>
<keyword evidence="2" id="KW-0067">ATP-binding</keyword>
<comment type="catalytic activity">
    <reaction evidence="4">
        <text>L-threonyl-[protein] + ATP = O-phospho-L-threonyl-[protein] + ADP + H(+)</text>
        <dbReference type="Rhea" id="RHEA:46608"/>
        <dbReference type="Rhea" id="RHEA-COMP:11060"/>
        <dbReference type="Rhea" id="RHEA-COMP:11605"/>
        <dbReference type="ChEBI" id="CHEBI:15378"/>
        <dbReference type="ChEBI" id="CHEBI:30013"/>
        <dbReference type="ChEBI" id="CHEBI:30616"/>
        <dbReference type="ChEBI" id="CHEBI:61977"/>
        <dbReference type="ChEBI" id="CHEBI:456216"/>
    </reaction>
</comment>
<evidence type="ECO:0000256" key="1">
    <source>
        <dbReference type="ARBA" id="ARBA00022741"/>
    </source>
</evidence>
<dbReference type="PROSITE" id="PS00108">
    <property type="entry name" value="PROTEIN_KINASE_ST"/>
    <property type="match status" value="1"/>
</dbReference>
<dbReference type="InterPro" id="IPR045274">
    <property type="entry name" value="WAK-like"/>
</dbReference>
<evidence type="ECO:0000313" key="8">
    <source>
        <dbReference type="RefSeq" id="XP_056699210.1"/>
    </source>
</evidence>
<feature type="transmembrane region" description="Helical" evidence="5">
    <location>
        <begin position="205"/>
        <end position="228"/>
    </location>
</feature>
<accession>A0ABM3RUB4</accession>
<dbReference type="GeneID" id="110805175"/>
<gene>
    <name evidence="8 9" type="primary">LOC110805175</name>
</gene>
<evidence type="ECO:0000259" key="6">
    <source>
        <dbReference type="PROSITE" id="PS50011"/>
    </source>
</evidence>
<comment type="catalytic activity">
    <reaction evidence="3">
        <text>L-seryl-[protein] + ATP = O-phospho-L-seryl-[protein] + ADP + H(+)</text>
        <dbReference type="Rhea" id="RHEA:17989"/>
        <dbReference type="Rhea" id="RHEA-COMP:9863"/>
        <dbReference type="Rhea" id="RHEA-COMP:11604"/>
        <dbReference type="ChEBI" id="CHEBI:15378"/>
        <dbReference type="ChEBI" id="CHEBI:29999"/>
        <dbReference type="ChEBI" id="CHEBI:30616"/>
        <dbReference type="ChEBI" id="CHEBI:83421"/>
        <dbReference type="ChEBI" id="CHEBI:456216"/>
    </reaction>
</comment>
<dbReference type="Gene3D" id="1.10.510.10">
    <property type="entry name" value="Transferase(Phosphotransferase) domain 1"/>
    <property type="match status" value="1"/>
</dbReference>
<evidence type="ECO:0000256" key="2">
    <source>
        <dbReference type="ARBA" id="ARBA00022840"/>
    </source>
</evidence>
<dbReference type="Gene3D" id="3.30.200.20">
    <property type="entry name" value="Phosphorylase Kinase, domain 1"/>
    <property type="match status" value="1"/>
</dbReference>
<evidence type="ECO:0000313" key="7">
    <source>
        <dbReference type="Proteomes" id="UP000813463"/>
    </source>
</evidence>
<feature type="domain" description="Protein kinase" evidence="6">
    <location>
        <begin position="280"/>
        <end position="557"/>
    </location>
</feature>
<dbReference type="InterPro" id="IPR008271">
    <property type="entry name" value="Ser/Thr_kinase_AS"/>
</dbReference>
<keyword evidence="5" id="KW-1133">Transmembrane helix</keyword>
<dbReference type="Proteomes" id="UP000813463">
    <property type="component" value="Chromosome 4"/>
</dbReference>
<dbReference type="SMART" id="SM00220">
    <property type="entry name" value="S_TKc"/>
    <property type="match status" value="1"/>
</dbReference>
<dbReference type="SUPFAM" id="SSF56112">
    <property type="entry name" value="Protein kinase-like (PK-like)"/>
    <property type="match status" value="1"/>
</dbReference>
<proteinExistence type="predicted"/>
<dbReference type="InterPro" id="IPR000719">
    <property type="entry name" value="Prot_kinase_dom"/>
</dbReference>
<sequence length="598" mass="67048">MDSSPYMMSTSGNHLMVKGCPAVAILMNRKGNTVAGCSSVCKGKTADSSSSCDGVGCCLISVDEQYLGVDYYQMALRNNYVDTNNNTCVEFALIERSLTLENENENEIERLARDDLVPTLWHWMPPALPQGISDTSSNHSDSDFSCKSFCGYYDEVQCVNICTCNQGFQGNPYIPNGCRDPCKEGINHSSLNCKKRSLRITSAPILALNIVLGSVTLLVLGYGLYRLVKRWRQIEQRSKFFKRNGGLLLQQQMISEGGVIESTRVFTFTARELEKATDNFNNNRILGHGGQGTVYKGMLLDGRVVAIKKPNNKVKSDHFINEVVILSQINHRNVVKLLGCCLETQVPLLVYEFVPNGTLAKHIHHNPNQDFQITWKMRLQIASEIAGALAYLHSSSTTPIYHRDIKSTNILLDNKYRAKLSDFGTSRSMMIDQTHLTTRVQGTFGYMDPEYFQSNQYTEKSDVYSFGVVLAELLTGMAPVSKDESGVWKGLANEFLFHFESNNLDQILDVQVVQEEAREEQVRVAANLAKRCMNLSGKQRPTMKEVSCAVEGIRSFNIFEQLTFKGSHNNPDLIMEMGKILNDEHYTDSTTFYSTNSV</sequence>
<keyword evidence="7" id="KW-1185">Reference proteome</keyword>
<dbReference type="CDD" id="cd14066">
    <property type="entry name" value="STKc_IRAK"/>
    <property type="match status" value="1"/>
</dbReference>
<dbReference type="Pfam" id="PF00069">
    <property type="entry name" value="Pkinase"/>
    <property type="match status" value="1"/>
</dbReference>
<evidence type="ECO:0000256" key="3">
    <source>
        <dbReference type="ARBA" id="ARBA00047558"/>
    </source>
</evidence>
<dbReference type="InterPro" id="IPR011009">
    <property type="entry name" value="Kinase-like_dom_sf"/>
</dbReference>
<dbReference type="PANTHER" id="PTHR27005">
    <property type="entry name" value="WALL-ASSOCIATED RECEPTOR KINASE-LIKE 21"/>
    <property type="match status" value="1"/>
</dbReference>